<keyword evidence="5" id="KW-1185">Reference proteome</keyword>
<feature type="region of interest" description="Disordered" evidence="2">
    <location>
        <begin position="1"/>
        <end position="21"/>
    </location>
</feature>
<evidence type="ECO:0000256" key="2">
    <source>
        <dbReference type="SAM" id="MobiDB-lite"/>
    </source>
</evidence>
<sequence>MAQPGSLNVHQNAGNVGVDRRPSQEARELALWHRVLRVVVPVLSVTSMLVGGLVCIAMPIIGGVVAGLGVVSLGCYVVGKCIYDRLIRAVPPTQTLHGVRPAASETTLLLADTESVHCEDTEEASAFSFGSEGEYTPLRWGQPEEDRSVDDYQKLNPAYLPVYQGDGNIVIVEPDNLARESQPHIPSIDAVPGCSHWQDGFPLVLQGPDDSGGDTNESMGEVWEDIEIYDYDYDYEPFTSLDNYRQSLVKRSYDSRQDEDGYLKPVTSRPDLAMDEGEYLEPVSKGQGGIAPERSFDSLSTQYTDYTSIDFDQLSPEECVNKADSLLGIVNALIEDIPTKMVPFADYQRADELLDEVTAEFDRLKTSFRSTEDDLAKKMVEIKKHLNGLRCHVRDARGNDYRHHENYEKLINRFYEVAKITLKDNEENLNNLEEKYKDYKELSDIAGNGFLLDATAYVMRFEEVVQNLVKNAGLNEKYEEGLIRRLSDDTVAFTVQQTLLDKKGEWRTVEHVYTPAHQVRFQLMDEAEDDPKDGVDPFEESYERKGSPSLYRNTQHAVSMYHYKMKIDGDVVEQYTRVGTPYASKELTGENVERVTRKRLREIVVNILVNEMADELDKAIKDGSYVVNLKACYLNLMSPDRIRGMLGALPLPKKVKDVLDDEAKWVKYLADEYIGHLDQILDGGEITVKTAKGEIHRVKLNLNAVMFILPCNQLALSGFWSCVGKTWKIVKQVNLRALNTLKQKGGIVDETYEEIKKKDPGNADAWKKKIDKMIDELYKKIEKAGSKASIDDIARLQEDIDEILEELGMHKFTGCKSNKDRTSIMMAKKQASHFDQRMCKNFMLHGGHLQIQINNTGVPGGKYDRYMLEGNKDISHAVARTKKTHRKSKKRKGVLAFNVRNPLKKYNPKKITSGKKGGEPESHNSIVPPVPKRPSGGLVPGGMISALQNDGGLSSDDGGSGVAEQPVYEDIDELRSKHEAVVKLPEKKKGRWRLRRR</sequence>
<name>A0ABP8V5X3_9GAMM</name>
<feature type="coiled-coil region" evidence="1">
    <location>
        <begin position="415"/>
        <end position="442"/>
    </location>
</feature>
<evidence type="ECO:0000256" key="3">
    <source>
        <dbReference type="SAM" id="Phobius"/>
    </source>
</evidence>
<organism evidence="4 5">
    <name type="scientific">Kistimonas scapharcae</name>
    <dbReference type="NCBI Taxonomy" id="1036133"/>
    <lineage>
        <taxon>Bacteria</taxon>
        <taxon>Pseudomonadati</taxon>
        <taxon>Pseudomonadota</taxon>
        <taxon>Gammaproteobacteria</taxon>
        <taxon>Oceanospirillales</taxon>
        <taxon>Endozoicomonadaceae</taxon>
        <taxon>Kistimonas</taxon>
    </lineage>
</organism>
<evidence type="ECO:0000313" key="5">
    <source>
        <dbReference type="Proteomes" id="UP001500604"/>
    </source>
</evidence>
<comment type="caution">
    <text evidence="4">The sequence shown here is derived from an EMBL/GenBank/DDBJ whole genome shotgun (WGS) entry which is preliminary data.</text>
</comment>
<feature type="transmembrane region" description="Helical" evidence="3">
    <location>
        <begin position="35"/>
        <end position="54"/>
    </location>
</feature>
<feature type="region of interest" description="Disordered" evidence="2">
    <location>
        <begin position="905"/>
        <end position="967"/>
    </location>
</feature>
<keyword evidence="1" id="KW-0175">Coiled coil</keyword>
<proteinExistence type="predicted"/>
<feature type="compositionally biased region" description="Polar residues" evidence="2">
    <location>
        <begin position="1"/>
        <end position="14"/>
    </location>
</feature>
<dbReference type="RefSeq" id="WP_345197636.1">
    <property type="nucleotide sequence ID" value="NZ_BAABFL010000446.1"/>
</dbReference>
<gene>
    <name evidence="4" type="ORF">GCM10023116_35660</name>
</gene>
<evidence type="ECO:0000256" key="1">
    <source>
        <dbReference type="SAM" id="Coils"/>
    </source>
</evidence>
<reference evidence="5" key="1">
    <citation type="journal article" date="2019" name="Int. J. Syst. Evol. Microbiol.">
        <title>The Global Catalogue of Microorganisms (GCM) 10K type strain sequencing project: providing services to taxonomists for standard genome sequencing and annotation.</title>
        <authorList>
            <consortium name="The Broad Institute Genomics Platform"/>
            <consortium name="The Broad Institute Genome Sequencing Center for Infectious Disease"/>
            <person name="Wu L."/>
            <person name="Ma J."/>
        </authorList>
    </citation>
    <scope>NUCLEOTIDE SEQUENCE [LARGE SCALE GENOMIC DNA]</scope>
    <source>
        <strain evidence="5">JCM 17805</strain>
    </source>
</reference>
<keyword evidence="3" id="KW-0812">Transmembrane</keyword>
<keyword evidence="3" id="KW-0472">Membrane</keyword>
<keyword evidence="3" id="KW-1133">Transmembrane helix</keyword>
<dbReference type="Proteomes" id="UP001500604">
    <property type="component" value="Unassembled WGS sequence"/>
</dbReference>
<dbReference type="EMBL" id="BAABFL010000446">
    <property type="protein sequence ID" value="GAA4651282.1"/>
    <property type="molecule type" value="Genomic_DNA"/>
</dbReference>
<protein>
    <submittedName>
        <fullName evidence="4">Uncharacterized protein</fullName>
    </submittedName>
</protein>
<accession>A0ABP8V5X3</accession>
<evidence type="ECO:0000313" key="4">
    <source>
        <dbReference type="EMBL" id="GAA4651282.1"/>
    </source>
</evidence>